<gene>
    <name evidence="1" type="ORF">CRG98_008673</name>
</gene>
<keyword evidence="2" id="KW-1185">Reference proteome</keyword>
<organism evidence="1 2">
    <name type="scientific">Punica granatum</name>
    <name type="common">Pomegranate</name>
    <dbReference type="NCBI Taxonomy" id="22663"/>
    <lineage>
        <taxon>Eukaryota</taxon>
        <taxon>Viridiplantae</taxon>
        <taxon>Streptophyta</taxon>
        <taxon>Embryophyta</taxon>
        <taxon>Tracheophyta</taxon>
        <taxon>Spermatophyta</taxon>
        <taxon>Magnoliopsida</taxon>
        <taxon>eudicotyledons</taxon>
        <taxon>Gunneridae</taxon>
        <taxon>Pentapetalae</taxon>
        <taxon>rosids</taxon>
        <taxon>malvids</taxon>
        <taxon>Myrtales</taxon>
        <taxon>Lythraceae</taxon>
        <taxon>Punica</taxon>
    </lineage>
</organism>
<evidence type="ECO:0000313" key="2">
    <source>
        <dbReference type="Proteomes" id="UP000233551"/>
    </source>
</evidence>
<comment type="caution">
    <text evidence="1">The sequence shown here is derived from an EMBL/GenBank/DDBJ whole genome shotgun (WGS) entry which is preliminary data.</text>
</comment>
<evidence type="ECO:0000313" key="1">
    <source>
        <dbReference type="EMBL" id="PKI70940.1"/>
    </source>
</evidence>
<reference evidence="1 2" key="1">
    <citation type="submission" date="2017-11" db="EMBL/GenBank/DDBJ databases">
        <title>De-novo sequencing of pomegranate (Punica granatum L.) genome.</title>
        <authorList>
            <person name="Akparov Z."/>
            <person name="Amiraslanov A."/>
            <person name="Hajiyeva S."/>
            <person name="Abbasov M."/>
            <person name="Kaur K."/>
            <person name="Hamwieh A."/>
            <person name="Solovyev V."/>
            <person name="Salamov A."/>
            <person name="Braich B."/>
            <person name="Kosarev P."/>
            <person name="Mahmoud A."/>
            <person name="Hajiyev E."/>
            <person name="Babayeva S."/>
            <person name="Izzatullayeva V."/>
            <person name="Mammadov A."/>
            <person name="Mammadov A."/>
            <person name="Sharifova S."/>
            <person name="Ojaghi J."/>
            <person name="Eynullazada K."/>
            <person name="Bayramov B."/>
            <person name="Abdulazimova A."/>
            <person name="Shahmuradov I."/>
        </authorList>
    </citation>
    <scope>NUCLEOTIDE SEQUENCE [LARGE SCALE GENOMIC DNA]</scope>
    <source>
        <strain evidence="2">cv. AG2017</strain>
        <tissue evidence="1">Leaf</tissue>
    </source>
</reference>
<dbReference type="AlphaFoldDB" id="A0A2I0KRK1"/>
<name>A0A2I0KRK1_PUNGR</name>
<proteinExistence type="predicted"/>
<dbReference type="EMBL" id="PGOL01000414">
    <property type="protein sequence ID" value="PKI70940.1"/>
    <property type="molecule type" value="Genomic_DNA"/>
</dbReference>
<accession>A0A2I0KRK1</accession>
<dbReference type="Proteomes" id="UP000233551">
    <property type="component" value="Unassembled WGS sequence"/>
</dbReference>
<protein>
    <submittedName>
        <fullName evidence="1">Uncharacterized protein</fullName>
    </submittedName>
</protein>
<sequence length="131" mass="14188">METCTNKLFKESIKQYRLHAFKSDLPSLGIRGKSRGSVRDSGDSVELLEECSGARACTFGELGARGVRLECTGGARGAQRAVRAGARGAWLCARARCCARVCAAGRANVRLRVHCSPESTIFARNEEINLK</sequence>